<dbReference type="InterPro" id="IPR008979">
    <property type="entry name" value="Galactose-bd-like_sf"/>
</dbReference>
<dbReference type="GO" id="GO:0030246">
    <property type="term" value="F:carbohydrate binding"/>
    <property type="evidence" value="ECO:0007669"/>
    <property type="project" value="InterPro"/>
</dbReference>
<keyword evidence="3" id="KW-0378">Hydrolase</keyword>
<comment type="caution">
    <text evidence="7">The sequence shown here is derived from an EMBL/GenBank/DDBJ whole genome shotgun (WGS) entry which is preliminary data.</text>
</comment>
<dbReference type="GO" id="GO:0045493">
    <property type="term" value="P:xylan catabolic process"/>
    <property type="evidence" value="ECO:0007669"/>
    <property type="project" value="InterPro"/>
</dbReference>
<evidence type="ECO:0000256" key="5">
    <source>
        <dbReference type="ARBA" id="ARBA00074219"/>
    </source>
</evidence>
<dbReference type="Proteomes" id="UP000469185">
    <property type="component" value="Unassembled WGS sequence"/>
</dbReference>
<evidence type="ECO:0000256" key="3">
    <source>
        <dbReference type="ARBA" id="ARBA00022801"/>
    </source>
</evidence>
<dbReference type="CDD" id="cd04084">
    <property type="entry name" value="CBM6_xylanase-like"/>
    <property type="match status" value="1"/>
</dbReference>
<sequence length="966" mass="104785">MAGAQDAELPFKDPDLPLDERVDDLLSRLTLDEKLSLLHQSQEPIPRLGIPYFKAGTEALHGVAWSNDLNDNWDQVLATRATVFPQAVGLASTWNPDLITEVGSAVGDELRAYNSIDPVLWGLQVWAPVVDLLRDPRWGRNEEGYSEDPLLTGAISTAYGKGLSGDDPDHLKVAPVLKHFYGYNNEADRSLTSSNLPPRVKHEYAQAAFKHAIEADAATGVMASYNMVNGRPTHVDPDIDEVVRSWTDKDLYNVSDAWGPRALVELQEYFDDHDEAYAAVLKAGLDGFTVDGSDAGPTTAFLKSALDKGYLSIADVDESVRNVLSVRFRLGHFDPDGGPYGHIGEEALDTPAHRELNRRTAEEALVLLDNAAGTLPLDPDATGSVAVIGPLHDTLFSDWYGGTMPYEVTPLDGIEQRLGGDADVVGVEGIDRLTFRDVETGHYLTATGTGTGDRVVATDDATEASQWDFNEWMADYATLRNAENGRYLTGDGGAYNTSSEEPGGWYVQQQFRLEEQEDGTYVIQYVGYETNEGWWWIPEHYITVAADGTVGTGSKADAARFEADVVNSGIDSAVAASAGADAAVVVVGSQPFVYGREIHDRETLVLGTSQQKLVEAVTAANPNTVVVLETSYPTTMQPQPDTLLWTTHAGSETGNAIAGALFGDVNPAGRLTQTWYSGTDDLPSIFDYDIISAGMTYMYYDGNPLYPFGHGLSYSGFEYSKLKTNGKAVGGDGRIKVSVDVTNTGEHAGDEVVQLYTSQRESRDTVAEKTLREFQRVSLEPGETTTVTFDLRASELARWDVTRDRWVVERSVYDVLVGASSADIRQQATLRVNGEVIPPRDLSKSTRAVNFDDYSGVRLVDESKERGTSVEGDDGAWVKFADARLRQRTTTFTARVASAGSGEGSIEVRLDSPTGPLAGTASVESTGGVYEYTTVSGSVSLPGAAFTRDVYLVFDGDVRLASFTIS</sequence>
<dbReference type="SUPFAM" id="SSF51445">
    <property type="entry name" value="(Trans)glycosidases"/>
    <property type="match status" value="1"/>
</dbReference>
<dbReference type="SMART" id="SM01217">
    <property type="entry name" value="Fn3_like"/>
    <property type="match status" value="1"/>
</dbReference>
<dbReference type="PROSITE" id="PS51175">
    <property type="entry name" value="CBM6"/>
    <property type="match status" value="1"/>
</dbReference>
<dbReference type="InterPro" id="IPR013783">
    <property type="entry name" value="Ig-like_fold"/>
</dbReference>
<evidence type="ECO:0000256" key="1">
    <source>
        <dbReference type="ARBA" id="ARBA00005336"/>
    </source>
</evidence>
<dbReference type="InterPro" id="IPR002772">
    <property type="entry name" value="Glyco_hydro_3_C"/>
</dbReference>
<dbReference type="AlphaFoldDB" id="A0A6N9YMU3"/>
<dbReference type="Gene3D" id="2.60.40.10">
    <property type="entry name" value="Immunoglobulins"/>
    <property type="match status" value="1"/>
</dbReference>
<dbReference type="Pfam" id="PF03422">
    <property type="entry name" value="CBM_6"/>
    <property type="match status" value="1"/>
</dbReference>
<dbReference type="Gene3D" id="2.60.120.380">
    <property type="match status" value="1"/>
</dbReference>
<gene>
    <name evidence="7" type="ORF">G1H11_13055</name>
</gene>
<dbReference type="InterPro" id="IPR044993">
    <property type="entry name" value="BXL"/>
</dbReference>
<evidence type="ECO:0000256" key="4">
    <source>
        <dbReference type="ARBA" id="ARBA00058905"/>
    </source>
</evidence>
<dbReference type="SUPFAM" id="SSF52279">
    <property type="entry name" value="Beta-D-glucan exohydrolase, C-terminal domain"/>
    <property type="match status" value="1"/>
</dbReference>
<dbReference type="Gene3D" id="3.40.50.1700">
    <property type="entry name" value="Glycoside hydrolase family 3 C-terminal domain"/>
    <property type="match status" value="1"/>
</dbReference>
<dbReference type="GO" id="GO:0009044">
    <property type="term" value="F:xylan 1,4-beta-xylosidase activity"/>
    <property type="evidence" value="ECO:0007669"/>
    <property type="project" value="InterPro"/>
</dbReference>
<dbReference type="Gene3D" id="3.20.20.300">
    <property type="entry name" value="Glycoside hydrolase, family 3, N-terminal domain"/>
    <property type="match status" value="1"/>
</dbReference>
<comment type="similarity">
    <text evidence="1">Belongs to the glycosyl hydrolase 3 family.</text>
</comment>
<dbReference type="InterPro" id="IPR001764">
    <property type="entry name" value="Glyco_hydro_3_N"/>
</dbReference>
<dbReference type="InterPro" id="IPR036881">
    <property type="entry name" value="Glyco_hydro_3_C_sf"/>
</dbReference>
<comment type="function">
    <text evidence="4">Catalyzes the hydrolysis of a non-reducing terminal alpha-L-arabinopyranosidic linkage in ginsenoside Rb2 (alpha-L-arabinopyranosyl-(1-&gt;6)-alpha-D-glucopyranosyl) to release alpha-D-glucopyranosyl (Rd). It is not able to hydrolyze alpha-L-arabinofuranosyl-(1-&gt;6)-alpha-D-glucopyranosyl (Rc).</text>
</comment>
<evidence type="ECO:0000256" key="2">
    <source>
        <dbReference type="ARBA" id="ARBA00022729"/>
    </source>
</evidence>
<accession>A0A6N9YMU3</accession>
<proteinExistence type="inferred from homology"/>
<dbReference type="InterPro" id="IPR006584">
    <property type="entry name" value="Cellulose-bd_IV"/>
</dbReference>
<dbReference type="Gene3D" id="2.60.120.260">
    <property type="entry name" value="Galactose-binding domain-like"/>
    <property type="match status" value="1"/>
</dbReference>
<dbReference type="EMBL" id="JAAGOB010000006">
    <property type="protein sequence ID" value="NED96240.1"/>
    <property type="molecule type" value="Genomic_DNA"/>
</dbReference>
<dbReference type="CDD" id="cd23343">
    <property type="entry name" value="beta-trefoil_FSCN_BglX-like"/>
    <property type="match status" value="1"/>
</dbReference>
<dbReference type="InterPro" id="IPR005084">
    <property type="entry name" value="CBM6"/>
</dbReference>
<protein>
    <recommendedName>
        <fullName evidence="5">Exo-alpha-(1-&gt;6)-L-arabinopyranosidase</fullName>
    </recommendedName>
</protein>
<dbReference type="PRINTS" id="PR00133">
    <property type="entry name" value="GLHYDRLASE3"/>
</dbReference>
<keyword evidence="8" id="KW-1185">Reference proteome</keyword>
<dbReference type="InterPro" id="IPR036962">
    <property type="entry name" value="Glyco_hydro_3_N_sf"/>
</dbReference>
<dbReference type="GO" id="GO:0031222">
    <property type="term" value="P:arabinan catabolic process"/>
    <property type="evidence" value="ECO:0007669"/>
    <property type="project" value="TreeGrafter"/>
</dbReference>
<dbReference type="Pfam" id="PF14310">
    <property type="entry name" value="Fn3-like"/>
    <property type="match status" value="1"/>
</dbReference>
<dbReference type="InterPro" id="IPR017853">
    <property type="entry name" value="GH"/>
</dbReference>
<dbReference type="Pfam" id="PF00933">
    <property type="entry name" value="Glyco_hydro_3"/>
    <property type="match status" value="1"/>
</dbReference>
<dbReference type="Pfam" id="PF01915">
    <property type="entry name" value="Glyco_hydro_3_C"/>
    <property type="match status" value="1"/>
</dbReference>
<organism evidence="7 8">
    <name type="scientific">Phytoactinopolyspora alkaliphila</name>
    <dbReference type="NCBI Taxonomy" id="1783498"/>
    <lineage>
        <taxon>Bacteria</taxon>
        <taxon>Bacillati</taxon>
        <taxon>Actinomycetota</taxon>
        <taxon>Actinomycetes</taxon>
        <taxon>Jiangellales</taxon>
        <taxon>Jiangellaceae</taxon>
        <taxon>Phytoactinopolyspora</taxon>
    </lineage>
</organism>
<name>A0A6N9YMU3_9ACTN</name>
<evidence type="ECO:0000313" key="7">
    <source>
        <dbReference type="EMBL" id="NED96240.1"/>
    </source>
</evidence>
<feature type="domain" description="CBM6" evidence="6">
    <location>
        <begin position="844"/>
        <end position="966"/>
    </location>
</feature>
<dbReference type="PANTHER" id="PTHR42721">
    <property type="entry name" value="SUGAR HYDROLASE-RELATED"/>
    <property type="match status" value="1"/>
</dbReference>
<evidence type="ECO:0000313" key="8">
    <source>
        <dbReference type="Proteomes" id="UP000469185"/>
    </source>
</evidence>
<dbReference type="SMART" id="SM00606">
    <property type="entry name" value="CBD_IV"/>
    <property type="match status" value="1"/>
</dbReference>
<dbReference type="SUPFAM" id="SSF49785">
    <property type="entry name" value="Galactose-binding domain-like"/>
    <property type="match status" value="1"/>
</dbReference>
<dbReference type="InterPro" id="IPR026891">
    <property type="entry name" value="Fn3-like"/>
</dbReference>
<keyword evidence="2" id="KW-0732">Signal</keyword>
<dbReference type="FunFam" id="2.60.40.10:FF:000495">
    <property type="entry name" value="Periplasmic beta-glucosidase"/>
    <property type="match status" value="1"/>
</dbReference>
<dbReference type="GO" id="GO:0046556">
    <property type="term" value="F:alpha-L-arabinofuranosidase activity"/>
    <property type="evidence" value="ECO:0007669"/>
    <property type="project" value="TreeGrafter"/>
</dbReference>
<evidence type="ECO:0000259" key="6">
    <source>
        <dbReference type="PROSITE" id="PS51175"/>
    </source>
</evidence>
<dbReference type="GO" id="GO:0008422">
    <property type="term" value="F:beta-glucosidase activity"/>
    <property type="evidence" value="ECO:0007669"/>
    <property type="project" value="UniProtKB-ARBA"/>
</dbReference>
<reference evidence="7 8" key="1">
    <citation type="submission" date="2020-02" db="EMBL/GenBank/DDBJ databases">
        <authorList>
            <person name="Li X.-J."/>
            <person name="Feng X.-M."/>
        </authorList>
    </citation>
    <scope>NUCLEOTIDE SEQUENCE [LARGE SCALE GENOMIC DNA]</scope>
    <source>
        <strain evidence="7 8">CGMCC 4.7225</strain>
    </source>
</reference>
<dbReference type="PANTHER" id="PTHR42721:SF3">
    <property type="entry name" value="BETA-D-XYLOSIDASE 5-RELATED"/>
    <property type="match status" value="1"/>
</dbReference>